<dbReference type="InterPro" id="IPR053137">
    <property type="entry name" value="NLR-like"/>
</dbReference>
<dbReference type="InterPro" id="IPR016035">
    <property type="entry name" value="Acyl_Trfase/lysoPLipase"/>
</dbReference>
<dbReference type="Proteomes" id="UP000663853">
    <property type="component" value="Unassembled WGS sequence"/>
</dbReference>
<dbReference type="Gene3D" id="1.25.40.10">
    <property type="entry name" value="Tetratricopeptide repeat domain"/>
    <property type="match status" value="2"/>
</dbReference>
<dbReference type="Pfam" id="PF00931">
    <property type="entry name" value="NB-ARC"/>
    <property type="match status" value="1"/>
</dbReference>
<dbReference type="InterPro" id="IPR027417">
    <property type="entry name" value="P-loop_NTPase"/>
</dbReference>
<dbReference type="Gene3D" id="3.40.50.300">
    <property type="entry name" value="P-loop containing nucleotide triphosphate hydrolases"/>
    <property type="match status" value="1"/>
</dbReference>
<feature type="domain" description="NB-ARC" evidence="1">
    <location>
        <begin position="322"/>
        <end position="461"/>
    </location>
</feature>
<dbReference type="SUPFAM" id="SSF52151">
    <property type="entry name" value="FabD/lysophospholipase-like"/>
    <property type="match status" value="1"/>
</dbReference>
<proteinExistence type="predicted"/>
<dbReference type="PANTHER" id="PTHR46082:SF6">
    <property type="entry name" value="AAA+ ATPASE DOMAIN-CONTAINING PROTEIN-RELATED"/>
    <property type="match status" value="1"/>
</dbReference>
<dbReference type="GO" id="GO:0043531">
    <property type="term" value="F:ADP binding"/>
    <property type="evidence" value="ECO:0007669"/>
    <property type="project" value="InterPro"/>
</dbReference>
<dbReference type="InterPro" id="IPR002182">
    <property type="entry name" value="NB-ARC"/>
</dbReference>
<dbReference type="Pfam" id="PF13424">
    <property type="entry name" value="TPR_12"/>
    <property type="match status" value="2"/>
</dbReference>
<accession>A0A8H3GZ60</accession>
<dbReference type="InterPro" id="IPR011990">
    <property type="entry name" value="TPR-like_helical_dom_sf"/>
</dbReference>
<dbReference type="SUPFAM" id="SSF48452">
    <property type="entry name" value="TPR-like"/>
    <property type="match status" value="2"/>
</dbReference>
<name>A0A8H3GZ60_9AGAM</name>
<evidence type="ECO:0000313" key="3">
    <source>
        <dbReference type="Proteomes" id="UP000663853"/>
    </source>
</evidence>
<reference evidence="2" key="1">
    <citation type="submission" date="2021-01" db="EMBL/GenBank/DDBJ databases">
        <authorList>
            <person name="Kaushik A."/>
        </authorList>
    </citation>
    <scope>NUCLEOTIDE SEQUENCE</scope>
    <source>
        <strain evidence="2">AG6-10EEA</strain>
    </source>
</reference>
<dbReference type="Pfam" id="PF13374">
    <property type="entry name" value="TPR_10"/>
    <property type="match status" value="1"/>
</dbReference>
<dbReference type="AlphaFoldDB" id="A0A8H3GZ60"/>
<organism evidence="2 3">
    <name type="scientific">Rhizoctonia solani</name>
    <dbReference type="NCBI Taxonomy" id="456999"/>
    <lineage>
        <taxon>Eukaryota</taxon>
        <taxon>Fungi</taxon>
        <taxon>Dikarya</taxon>
        <taxon>Basidiomycota</taxon>
        <taxon>Agaricomycotina</taxon>
        <taxon>Agaricomycetes</taxon>
        <taxon>Cantharellales</taxon>
        <taxon>Ceratobasidiaceae</taxon>
        <taxon>Rhizoctonia</taxon>
    </lineage>
</organism>
<dbReference type="EMBL" id="CAJMXA010001974">
    <property type="protein sequence ID" value="CAE6473718.1"/>
    <property type="molecule type" value="Genomic_DNA"/>
</dbReference>
<comment type="caution">
    <text evidence="2">The sequence shown here is derived from an EMBL/GenBank/DDBJ whole genome shotgun (WGS) entry which is preliminary data.</text>
</comment>
<sequence length="927" mass="104179">MLGRLRMPIQKAIEEYGKLVKGVFSERKPLGTTAYKGTKLQQALQAMVREATGDEGEMMLGDLNQVGEERCKIAVLAMTRRNMNSCLPVMFRSYQAVANPGPDCTIWEALYATMAHPDLFKSIEIIDSSMRQSFIGGELGCSNPIAHVLSEVKTLYPDRHVACILSIGAGHTRTIQVPDLSIFQRLFRTQDVVAMKQMATDSERLADEMAKRFRDTSGVYFRLNVDQGMQNMLPGSWEQLDEISAHTNAYLRKAEIHKAVEEATESIKERQCAIPTKYIDGHIPGKPIQQFTILRRCPAPTPVYTGRHDEGTQVETCITGGKDERRVCVVYGLGGVGKTQLALHVIERTRDRWDHLLYVDASSEETIKSALTDFAVVKSIGKTHEDTIRWLESCREQWLVVFDNADDSSVQIRRCIPGGHHGSIIITTRLTDLAILAKGPGSVCHLSRMSHGDGLALLIKAARLEDRTLSDSEMQAATALLQDFDYFALAIVHAGAYMGHVHSIGIAKYRDIFLSKRQCTLERSGQLQGTIDDYGKTVYTTWNMCYELLKERSRPMLWLIAFLHYDGISEDIFARATSNMSTCINSRIPNRTDSHSETHVKRYLSTFLDSEGAWDSMYFADTMADLTSCSLIDFDRVNLTYNVHVLVQDWMSTVIPQSLELALECTATLLSMSIDAMQDANSLAFRRKLVQHVNSVLRGGLGIRVVHASSFAVLYMETGLWKQAISLQAGVLDSCKRSFGDEHPATLISMGRLVTIHSALGQRIKAMQLGIQLVEIGERVLGEEDLITLEAKTNLAHVYSELCRWDEALQLQVHLLNVYKRVRGEEHASTLGIMNEIATTYGYLGRWVEAEEIQVQALKKSKQILGETRLETLMATNNLGLLYSFLGRRNEAEQQWVRAIDGYKQVLGEEHPDTVDWRRQSRCKSRH</sequence>
<evidence type="ECO:0000259" key="1">
    <source>
        <dbReference type="Pfam" id="PF00931"/>
    </source>
</evidence>
<evidence type="ECO:0000313" key="2">
    <source>
        <dbReference type="EMBL" id="CAE6473718.1"/>
    </source>
</evidence>
<dbReference type="PANTHER" id="PTHR46082">
    <property type="entry name" value="ATP/GTP-BINDING PROTEIN-RELATED"/>
    <property type="match status" value="1"/>
</dbReference>
<dbReference type="Gene3D" id="3.40.1090.10">
    <property type="entry name" value="Cytosolic phospholipase A2 catalytic domain"/>
    <property type="match status" value="1"/>
</dbReference>
<protein>
    <recommendedName>
        <fullName evidence="1">NB-ARC domain-containing protein</fullName>
    </recommendedName>
</protein>
<dbReference type="SUPFAM" id="SSF52540">
    <property type="entry name" value="P-loop containing nucleoside triphosphate hydrolases"/>
    <property type="match status" value="1"/>
</dbReference>
<gene>
    <name evidence="2" type="ORF">RDB_LOCUS78239</name>
</gene>